<sequence>MFKDPNKEQLFQNRIRQTWLETTCQFNSTNQEQQFESYAKNQLMKQIIEKSDSIENSSDPKRAEKISNFQQGQYNFGSINNP</sequence>
<keyword evidence="2" id="KW-1185">Reference proteome</keyword>
<dbReference type="Proteomes" id="UP000785679">
    <property type="component" value="Unassembled WGS sequence"/>
</dbReference>
<gene>
    <name evidence="1" type="ORF">FGO68_gene7628</name>
</gene>
<organism evidence="1 2">
    <name type="scientific">Halteria grandinella</name>
    <dbReference type="NCBI Taxonomy" id="5974"/>
    <lineage>
        <taxon>Eukaryota</taxon>
        <taxon>Sar</taxon>
        <taxon>Alveolata</taxon>
        <taxon>Ciliophora</taxon>
        <taxon>Intramacronucleata</taxon>
        <taxon>Spirotrichea</taxon>
        <taxon>Stichotrichia</taxon>
        <taxon>Sporadotrichida</taxon>
        <taxon>Halteriidae</taxon>
        <taxon>Halteria</taxon>
    </lineage>
</organism>
<protein>
    <submittedName>
        <fullName evidence="1">Uncharacterized protein</fullName>
    </submittedName>
</protein>
<dbReference type="EMBL" id="RRYP01006226">
    <property type="protein sequence ID" value="TNV81376.1"/>
    <property type="molecule type" value="Genomic_DNA"/>
</dbReference>
<accession>A0A8J8NTC3</accession>
<name>A0A8J8NTC3_HALGN</name>
<reference evidence="1" key="1">
    <citation type="submission" date="2019-06" db="EMBL/GenBank/DDBJ databases">
        <authorList>
            <person name="Zheng W."/>
        </authorList>
    </citation>
    <scope>NUCLEOTIDE SEQUENCE</scope>
    <source>
        <strain evidence="1">QDHG01</strain>
    </source>
</reference>
<evidence type="ECO:0000313" key="2">
    <source>
        <dbReference type="Proteomes" id="UP000785679"/>
    </source>
</evidence>
<proteinExistence type="predicted"/>
<dbReference type="AlphaFoldDB" id="A0A8J8NTC3"/>
<evidence type="ECO:0000313" key="1">
    <source>
        <dbReference type="EMBL" id="TNV81376.1"/>
    </source>
</evidence>
<comment type="caution">
    <text evidence="1">The sequence shown here is derived from an EMBL/GenBank/DDBJ whole genome shotgun (WGS) entry which is preliminary data.</text>
</comment>